<evidence type="ECO:0000256" key="2">
    <source>
        <dbReference type="ARBA" id="ARBA00022692"/>
    </source>
</evidence>
<name>A0A2P7YKU4_9PEZI</name>
<evidence type="ECO:0000259" key="6">
    <source>
        <dbReference type="Pfam" id="PF13813"/>
    </source>
</evidence>
<keyword evidence="4 5" id="KW-0472">Membrane</keyword>
<evidence type="ECO:0000256" key="1">
    <source>
        <dbReference type="ARBA" id="ARBA00004141"/>
    </source>
</evidence>
<organism evidence="7 8">
    <name type="scientific">Elsinoe australis</name>
    <dbReference type="NCBI Taxonomy" id="40998"/>
    <lineage>
        <taxon>Eukaryota</taxon>
        <taxon>Fungi</taxon>
        <taxon>Dikarya</taxon>
        <taxon>Ascomycota</taxon>
        <taxon>Pezizomycotina</taxon>
        <taxon>Dothideomycetes</taxon>
        <taxon>Dothideomycetidae</taxon>
        <taxon>Myriangiales</taxon>
        <taxon>Elsinoaceae</taxon>
        <taxon>Elsinoe</taxon>
    </lineage>
</organism>
<comment type="subcellular location">
    <subcellularLocation>
        <location evidence="1">Membrane</location>
        <topology evidence="1">Multi-pass membrane protein</topology>
    </subcellularLocation>
</comment>
<dbReference type="GO" id="GO:0016020">
    <property type="term" value="C:membrane"/>
    <property type="evidence" value="ECO:0007669"/>
    <property type="project" value="UniProtKB-SubCell"/>
</dbReference>
<keyword evidence="2 5" id="KW-0812">Transmembrane</keyword>
<dbReference type="AlphaFoldDB" id="A0A2P7YKU4"/>
<proteinExistence type="predicted"/>
<comment type="caution">
    <text evidence="7">The sequence shown here is derived from an EMBL/GenBank/DDBJ whole genome shotgun (WGS) entry which is preliminary data.</text>
</comment>
<feature type="transmembrane region" description="Helical" evidence="5">
    <location>
        <begin position="352"/>
        <end position="374"/>
    </location>
</feature>
<evidence type="ECO:0000313" key="8">
    <source>
        <dbReference type="Proteomes" id="UP000243723"/>
    </source>
</evidence>
<feature type="transmembrane region" description="Helical" evidence="5">
    <location>
        <begin position="291"/>
        <end position="311"/>
    </location>
</feature>
<protein>
    <recommendedName>
        <fullName evidence="6">Wax synthase domain-containing protein</fullName>
    </recommendedName>
</protein>
<evidence type="ECO:0000256" key="5">
    <source>
        <dbReference type="SAM" id="Phobius"/>
    </source>
</evidence>
<sequence length="379" mass="43415">MDPILLFFLANALLFYGLAYVPPTSKARILLFLLIIPCCLVSVRSKTSSYIPSGVGREYIIGFILHANHWLNLAKLEPTPTWSASTTNVWALNQVIGARWGIAWAPPFHKKNPSYVPSRLTFIFTRLWDLLWTSAIIWFLRTYPLNTERIDYLEVPNGFLTRLGDLTEREVIIRVHASLTGYLTQYCSIRACHSLASCVGVLCGQDPKQWPPLFGSIADAYTIRGYFATFWHRLMRKAFTAHAIWLADALHLPKHNQFTRSIIIAMTFMLSAVMHIVAAPRHEVCSAWPQIRYYTAIIVAIFLEDTVIGAFKWMTKSRKAKPEHRGKGDKAIARAYPDKQTEQERPHILLRLLGYVWVLCFHIWAGSMIIFGFWTHCFA</sequence>
<evidence type="ECO:0000256" key="4">
    <source>
        <dbReference type="ARBA" id="ARBA00023136"/>
    </source>
</evidence>
<dbReference type="Proteomes" id="UP000243723">
    <property type="component" value="Unassembled WGS sequence"/>
</dbReference>
<gene>
    <name evidence="7" type="ORF">B9Z65_1779</name>
</gene>
<evidence type="ECO:0000256" key="3">
    <source>
        <dbReference type="ARBA" id="ARBA00022989"/>
    </source>
</evidence>
<keyword evidence="8" id="KW-1185">Reference proteome</keyword>
<reference evidence="7 8" key="1">
    <citation type="submission" date="2017-05" db="EMBL/GenBank/DDBJ databases">
        <title>Draft genome sequence of Elsinoe australis.</title>
        <authorList>
            <person name="Cheng Q."/>
        </authorList>
    </citation>
    <scope>NUCLEOTIDE SEQUENCE [LARGE SCALE GENOMIC DNA]</scope>
    <source>
        <strain evidence="7 8">NL1</strain>
    </source>
</reference>
<keyword evidence="3 5" id="KW-1133">Transmembrane helix</keyword>
<dbReference type="InterPro" id="IPR032805">
    <property type="entry name" value="Wax_synthase_dom"/>
</dbReference>
<dbReference type="EMBL" id="NHZQ01000419">
    <property type="protein sequence ID" value="PSK36596.1"/>
    <property type="molecule type" value="Genomic_DNA"/>
</dbReference>
<accession>A0A2P7YKU4</accession>
<feature type="transmembrane region" description="Helical" evidence="5">
    <location>
        <begin position="262"/>
        <end position="279"/>
    </location>
</feature>
<evidence type="ECO:0000313" key="7">
    <source>
        <dbReference type="EMBL" id="PSK36596.1"/>
    </source>
</evidence>
<dbReference type="Pfam" id="PF13813">
    <property type="entry name" value="MBOAT_2"/>
    <property type="match status" value="1"/>
</dbReference>
<feature type="domain" description="Wax synthase" evidence="6">
    <location>
        <begin position="210"/>
        <end position="278"/>
    </location>
</feature>
<dbReference type="OrthoDB" id="1077582at2759"/>